<dbReference type="CDD" id="cd00085">
    <property type="entry name" value="HNHc"/>
    <property type="match status" value="1"/>
</dbReference>
<dbReference type="AlphaFoldDB" id="A0A841C5W4"/>
<feature type="compositionally biased region" description="Basic and acidic residues" evidence="5">
    <location>
        <begin position="45"/>
        <end position="64"/>
    </location>
</feature>
<dbReference type="RefSeq" id="WP_183539186.1">
    <property type="nucleotide sequence ID" value="NZ_JACHHV010000007.1"/>
</dbReference>
<feature type="domain" description="HNH nuclease" evidence="6">
    <location>
        <begin position="76"/>
        <end position="132"/>
    </location>
</feature>
<dbReference type="Pfam" id="PF01844">
    <property type="entry name" value="HNH"/>
    <property type="match status" value="1"/>
</dbReference>
<keyword evidence="8" id="KW-1185">Reference proteome</keyword>
<dbReference type="SMART" id="SM00507">
    <property type="entry name" value="HNHc"/>
    <property type="match status" value="1"/>
</dbReference>
<dbReference type="PANTHER" id="PTHR41286">
    <property type="entry name" value="HNH NUCLEASE YAJD-RELATED"/>
    <property type="match status" value="1"/>
</dbReference>
<proteinExistence type="inferred from homology"/>
<feature type="region of interest" description="Disordered" evidence="5">
    <location>
        <begin position="34"/>
        <end position="64"/>
    </location>
</feature>
<organism evidence="7 8">
    <name type="scientific">Lactovum miscens</name>
    <dbReference type="NCBI Taxonomy" id="190387"/>
    <lineage>
        <taxon>Bacteria</taxon>
        <taxon>Bacillati</taxon>
        <taxon>Bacillota</taxon>
        <taxon>Bacilli</taxon>
        <taxon>Lactobacillales</taxon>
        <taxon>Streptococcaceae</taxon>
        <taxon>Lactovum</taxon>
    </lineage>
</organism>
<keyword evidence="7" id="KW-0255">Endonuclease</keyword>
<gene>
    <name evidence="7" type="ORF">HNQ37_000608</name>
</gene>
<evidence type="ECO:0000256" key="4">
    <source>
        <dbReference type="ARBA" id="ARBA00040194"/>
    </source>
</evidence>
<dbReference type="InterPro" id="IPR003615">
    <property type="entry name" value="HNH_nuc"/>
</dbReference>
<sequence>MPMTGRCREPNCHNLVIRPLHYCNTHADKEVAYQESRQRWANQDNSKRYKDYDRKRNEDPLKSEQHKFYQTKQWKSLRRVAIARDNGLCQYCLSRGRVRTGKIVDHIVPYEIQPSNRSNLDNLAYCCSYCHKHKTEWEQIYYGTGFGNKHKDVVLVRKVSDIPDLKTP</sequence>
<evidence type="ECO:0000313" key="8">
    <source>
        <dbReference type="Proteomes" id="UP000562464"/>
    </source>
</evidence>
<reference evidence="7 8" key="1">
    <citation type="submission" date="2020-08" db="EMBL/GenBank/DDBJ databases">
        <title>Genomic Encyclopedia of Type Strains, Phase IV (KMG-IV): sequencing the most valuable type-strain genomes for metagenomic binning, comparative biology and taxonomic classification.</title>
        <authorList>
            <person name="Goeker M."/>
        </authorList>
    </citation>
    <scope>NUCLEOTIDE SEQUENCE [LARGE SCALE GENOMIC DNA]</scope>
    <source>
        <strain evidence="7 8">DSM 14925</strain>
    </source>
</reference>
<dbReference type="InterPro" id="IPR002711">
    <property type="entry name" value="HNH"/>
</dbReference>
<dbReference type="GO" id="GO:0003676">
    <property type="term" value="F:nucleic acid binding"/>
    <property type="evidence" value="ECO:0007669"/>
    <property type="project" value="InterPro"/>
</dbReference>
<evidence type="ECO:0000256" key="2">
    <source>
        <dbReference type="ARBA" id="ARBA00022801"/>
    </source>
</evidence>
<accession>A0A841C5W4</accession>
<keyword evidence="2" id="KW-0378">Hydrolase</keyword>
<evidence type="ECO:0000256" key="1">
    <source>
        <dbReference type="ARBA" id="ARBA00022722"/>
    </source>
</evidence>
<evidence type="ECO:0000259" key="6">
    <source>
        <dbReference type="SMART" id="SM00507"/>
    </source>
</evidence>
<evidence type="ECO:0000256" key="3">
    <source>
        <dbReference type="ARBA" id="ARBA00038412"/>
    </source>
</evidence>
<comment type="caution">
    <text evidence="7">The sequence shown here is derived from an EMBL/GenBank/DDBJ whole genome shotgun (WGS) entry which is preliminary data.</text>
</comment>
<evidence type="ECO:0000256" key="5">
    <source>
        <dbReference type="SAM" id="MobiDB-lite"/>
    </source>
</evidence>
<dbReference type="PANTHER" id="PTHR41286:SF1">
    <property type="entry name" value="HNH NUCLEASE YAJD-RELATED"/>
    <property type="match status" value="1"/>
</dbReference>
<dbReference type="GO" id="GO:0008270">
    <property type="term" value="F:zinc ion binding"/>
    <property type="evidence" value="ECO:0007669"/>
    <property type="project" value="InterPro"/>
</dbReference>
<protein>
    <recommendedName>
        <fullName evidence="4">Putative HNH nuclease YajD</fullName>
    </recommendedName>
</protein>
<comment type="similarity">
    <text evidence="3">Belongs to the HNH nuclease family.</text>
</comment>
<evidence type="ECO:0000313" key="7">
    <source>
        <dbReference type="EMBL" id="MBB5887734.1"/>
    </source>
</evidence>
<dbReference type="EMBL" id="JACHHV010000007">
    <property type="protein sequence ID" value="MBB5887734.1"/>
    <property type="molecule type" value="Genomic_DNA"/>
</dbReference>
<dbReference type="GO" id="GO:0005829">
    <property type="term" value="C:cytosol"/>
    <property type="evidence" value="ECO:0007669"/>
    <property type="project" value="TreeGrafter"/>
</dbReference>
<dbReference type="Proteomes" id="UP000562464">
    <property type="component" value="Unassembled WGS sequence"/>
</dbReference>
<name>A0A841C5W4_9LACT</name>
<dbReference type="Gene3D" id="1.10.30.50">
    <property type="match status" value="1"/>
</dbReference>
<dbReference type="GO" id="GO:0004519">
    <property type="term" value="F:endonuclease activity"/>
    <property type="evidence" value="ECO:0007669"/>
    <property type="project" value="UniProtKB-KW"/>
</dbReference>
<dbReference type="GO" id="GO:0016787">
    <property type="term" value="F:hydrolase activity"/>
    <property type="evidence" value="ECO:0007669"/>
    <property type="project" value="UniProtKB-KW"/>
</dbReference>
<keyword evidence="1" id="KW-0540">Nuclease</keyword>